<name>A0AA41Z7G5_9HYPH</name>
<keyword evidence="2" id="KW-1185">Reference proteome</keyword>
<dbReference type="Proteomes" id="UP001165667">
    <property type="component" value="Unassembled WGS sequence"/>
</dbReference>
<dbReference type="RefSeq" id="WP_282588102.1">
    <property type="nucleotide sequence ID" value="NZ_JAMOIM010000031.1"/>
</dbReference>
<evidence type="ECO:0000313" key="2">
    <source>
        <dbReference type="Proteomes" id="UP001165667"/>
    </source>
</evidence>
<proteinExistence type="predicted"/>
<evidence type="ECO:0000313" key="1">
    <source>
        <dbReference type="EMBL" id="MCW6511725.1"/>
    </source>
</evidence>
<dbReference type="EMBL" id="JAMOIM010000031">
    <property type="protein sequence ID" value="MCW6511725.1"/>
    <property type="molecule type" value="Genomic_DNA"/>
</dbReference>
<reference evidence="1" key="1">
    <citation type="submission" date="2022-05" db="EMBL/GenBank/DDBJ databases">
        <authorList>
            <person name="Pankratov T."/>
        </authorList>
    </citation>
    <scope>NUCLEOTIDE SEQUENCE</scope>
    <source>
        <strain evidence="1">BP6-180914</strain>
    </source>
</reference>
<organism evidence="1 2">
    <name type="scientific">Lichenifustis flavocetrariae</name>
    <dbReference type="NCBI Taxonomy" id="2949735"/>
    <lineage>
        <taxon>Bacteria</taxon>
        <taxon>Pseudomonadati</taxon>
        <taxon>Pseudomonadota</taxon>
        <taxon>Alphaproteobacteria</taxon>
        <taxon>Hyphomicrobiales</taxon>
        <taxon>Lichenihabitantaceae</taxon>
        <taxon>Lichenifustis</taxon>
    </lineage>
</organism>
<accession>A0AA41Z7G5</accession>
<gene>
    <name evidence="1" type="ORF">M8523_27545</name>
</gene>
<sequence>MTIIYDANLRLPDDARAMTETLWPRWLADLDRYDGRGTAVTDPTEKLQVRLSLTATALLLAALPASQIDDLRAKTLVAAWLRTNDLGDNTLEMVEAAITADMARLQPVDDLLV</sequence>
<protein>
    <submittedName>
        <fullName evidence="1">Uncharacterized protein</fullName>
    </submittedName>
</protein>
<comment type="caution">
    <text evidence="1">The sequence shown here is derived from an EMBL/GenBank/DDBJ whole genome shotgun (WGS) entry which is preliminary data.</text>
</comment>
<dbReference type="AlphaFoldDB" id="A0AA41Z7G5"/>